<reference evidence="2" key="1">
    <citation type="submission" date="2020-11" db="EMBL/GenBank/DDBJ databases">
        <authorList>
            <person name="Tran Van P."/>
        </authorList>
    </citation>
    <scope>NUCLEOTIDE SEQUENCE</scope>
</reference>
<feature type="region of interest" description="Disordered" evidence="1">
    <location>
        <begin position="1"/>
        <end position="34"/>
    </location>
</feature>
<protein>
    <recommendedName>
        <fullName evidence="3">EB domain-containing protein</fullName>
    </recommendedName>
</protein>
<evidence type="ECO:0008006" key="3">
    <source>
        <dbReference type="Google" id="ProtNLM"/>
    </source>
</evidence>
<dbReference type="EMBL" id="OC000059">
    <property type="protein sequence ID" value="CAD7255958.1"/>
    <property type="molecule type" value="Genomic_DNA"/>
</dbReference>
<sequence>MERRATFHLGNRPNSYAKGGSMANATPDHNSSANFPVTKSPVYDEGDALDKLTTEVVVAVRNDCDFDEQCSMTTPQTECRDGKCMCQGNMHPYVKDNITQCFVRGEKKIGDKCEESLDCGYDGGVCDKTKKPICQCSPELPVTNHIDKCGKGKEEKGNRPITPQSNSARRGGYLKRASTHARGAGDERLKLEMIYFDIFSGVTIQVELNVGHQQRSNRTMTASAWLRHNMMKVQQQIADTQFSDILGLSQGISPGHEEKNY</sequence>
<dbReference type="AlphaFoldDB" id="A0A7R9FUY0"/>
<feature type="region of interest" description="Disordered" evidence="1">
    <location>
        <begin position="150"/>
        <end position="179"/>
    </location>
</feature>
<organism evidence="2">
    <name type="scientific">Timema shepardi</name>
    <name type="common">Walking stick</name>
    <dbReference type="NCBI Taxonomy" id="629360"/>
    <lineage>
        <taxon>Eukaryota</taxon>
        <taxon>Metazoa</taxon>
        <taxon>Ecdysozoa</taxon>
        <taxon>Arthropoda</taxon>
        <taxon>Hexapoda</taxon>
        <taxon>Insecta</taxon>
        <taxon>Pterygota</taxon>
        <taxon>Neoptera</taxon>
        <taxon>Polyneoptera</taxon>
        <taxon>Phasmatodea</taxon>
        <taxon>Timematodea</taxon>
        <taxon>Timematoidea</taxon>
        <taxon>Timematidae</taxon>
        <taxon>Timema</taxon>
    </lineage>
</organism>
<feature type="compositionally biased region" description="Polar residues" evidence="1">
    <location>
        <begin position="23"/>
        <end position="34"/>
    </location>
</feature>
<proteinExistence type="predicted"/>
<name>A0A7R9FUY0_TIMSH</name>
<gene>
    <name evidence="2" type="ORF">TSIB3V08_LOCUS249</name>
</gene>
<accession>A0A7R9FUY0</accession>
<evidence type="ECO:0000256" key="1">
    <source>
        <dbReference type="SAM" id="MobiDB-lite"/>
    </source>
</evidence>
<evidence type="ECO:0000313" key="2">
    <source>
        <dbReference type="EMBL" id="CAD7255958.1"/>
    </source>
</evidence>